<proteinExistence type="predicted"/>
<organism evidence="1 2">
    <name type="scientific">Streptomyces roseolus</name>
    <dbReference type="NCBI Taxonomy" id="67358"/>
    <lineage>
        <taxon>Bacteria</taxon>
        <taxon>Bacillati</taxon>
        <taxon>Actinomycetota</taxon>
        <taxon>Actinomycetes</taxon>
        <taxon>Kitasatosporales</taxon>
        <taxon>Streptomycetaceae</taxon>
        <taxon>Streptomyces</taxon>
    </lineage>
</organism>
<sequence length="169" mass="17642">MSAARSLLRLANRAAAVALGFSPAGGHGCGPKCRHAHLYGEVAPAVADQHVWSVPGLAARPGGPMLMATATLVATDAATHRDLEAATVTDIVWASAMTEDDLEHVHASSVPGRIELTFFHRTRNPAEAISAAWEICVRALNSSPSLAHWRITATPRLPDALPGPGPLPA</sequence>
<dbReference type="RefSeq" id="WP_319008441.1">
    <property type="nucleotide sequence ID" value="NZ_JAWJZF010000279.1"/>
</dbReference>
<comment type="caution">
    <text evidence="1">The sequence shown here is derived from an EMBL/GenBank/DDBJ whole genome shotgun (WGS) entry which is preliminary data.</text>
</comment>
<dbReference type="EMBL" id="JAWJZF010000279">
    <property type="protein sequence ID" value="MDX2291909.1"/>
    <property type="molecule type" value="Genomic_DNA"/>
</dbReference>
<keyword evidence="2" id="KW-1185">Reference proteome</keyword>
<evidence type="ECO:0000313" key="2">
    <source>
        <dbReference type="Proteomes" id="UP001278571"/>
    </source>
</evidence>
<evidence type="ECO:0000313" key="1">
    <source>
        <dbReference type="EMBL" id="MDX2291909.1"/>
    </source>
</evidence>
<reference evidence="1 2" key="1">
    <citation type="submission" date="2023-10" db="EMBL/GenBank/DDBJ databases">
        <authorList>
            <person name="Wang X.X."/>
        </authorList>
    </citation>
    <scope>NUCLEOTIDE SEQUENCE [LARGE SCALE GENOMIC DNA]</scope>
    <source>
        <strain evidence="1 2">NBRC 12816</strain>
    </source>
</reference>
<protein>
    <submittedName>
        <fullName evidence="1">Uncharacterized protein</fullName>
    </submittedName>
</protein>
<dbReference type="Proteomes" id="UP001278571">
    <property type="component" value="Unassembled WGS sequence"/>
</dbReference>
<gene>
    <name evidence="1" type="ORF">R2363_06970</name>
</gene>
<accession>A0ABU4K2D0</accession>
<name>A0ABU4K2D0_9ACTN</name>